<organism evidence="1 2">
    <name type="scientific">Thermanaerothrix solaris</name>
    <dbReference type="NCBI Taxonomy" id="3058434"/>
    <lineage>
        <taxon>Bacteria</taxon>
        <taxon>Bacillati</taxon>
        <taxon>Chloroflexota</taxon>
        <taxon>Anaerolineae</taxon>
        <taxon>Anaerolineales</taxon>
        <taxon>Anaerolineaceae</taxon>
        <taxon>Thermanaerothrix</taxon>
    </lineage>
</organism>
<sequence length="119" mass="13277">MRIWRLLGFLFTLAIGLGLGLYLGWGILAAQPNDTSPDSLRADYRADYVLMVAEIYQHEGDPDAAIQRLALLGESPLRRVQEAILTAQQLGYARQDIETLARLFQALQTHPVPTVTEMP</sequence>
<dbReference type="RefSeq" id="WP_315624455.1">
    <property type="nucleotide sequence ID" value="NZ_JAUHMF010000001.1"/>
</dbReference>
<protein>
    <submittedName>
        <fullName evidence="1">Uncharacterized protein</fullName>
    </submittedName>
</protein>
<dbReference type="Proteomes" id="UP001254165">
    <property type="component" value="Unassembled WGS sequence"/>
</dbReference>
<dbReference type="EMBL" id="JAUHMF010000001">
    <property type="protein sequence ID" value="MDT8897800.1"/>
    <property type="molecule type" value="Genomic_DNA"/>
</dbReference>
<accession>A0ABU3NLT0</accession>
<evidence type="ECO:0000313" key="1">
    <source>
        <dbReference type="EMBL" id="MDT8897800.1"/>
    </source>
</evidence>
<keyword evidence="2" id="KW-1185">Reference proteome</keyword>
<evidence type="ECO:0000313" key="2">
    <source>
        <dbReference type="Proteomes" id="UP001254165"/>
    </source>
</evidence>
<comment type="caution">
    <text evidence="1">The sequence shown here is derived from an EMBL/GenBank/DDBJ whole genome shotgun (WGS) entry which is preliminary data.</text>
</comment>
<reference evidence="1 2" key="1">
    <citation type="submission" date="2023-07" db="EMBL/GenBank/DDBJ databases">
        <title>Novel species of Thermanaerothrix with wide hydrolytic capabilities.</title>
        <authorList>
            <person name="Zayulina K.S."/>
            <person name="Podosokorskaya O.A."/>
            <person name="Elcheninov A.G."/>
        </authorList>
    </citation>
    <scope>NUCLEOTIDE SEQUENCE [LARGE SCALE GENOMIC DNA]</scope>
    <source>
        <strain evidence="1 2">4228-RoL</strain>
    </source>
</reference>
<name>A0ABU3NLT0_9CHLR</name>
<gene>
    <name evidence="1" type="ORF">QYE77_05930</name>
</gene>
<proteinExistence type="predicted"/>